<dbReference type="EMBL" id="CAJNOQ010006267">
    <property type="protein sequence ID" value="CAF1129294.1"/>
    <property type="molecule type" value="Genomic_DNA"/>
</dbReference>
<feature type="transmembrane region" description="Helical" evidence="1">
    <location>
        <begin position="33"/>
        <end position="56"/>
    </location>
</feature>
<gene>
    <name evidence="2" type="ORF">GPM918_LOCUS20106</name>
    <name evidence="3" type="ORF">SRO942_LOCUS20103</name>
</gene>
<protein>
    <recommendedName>
        <fullName evidence="5">EamA domain-containing protein</fullName>
    </recommendedName>
</protein>
<name>A0A814R5N2_9BILA</name>
<evidence type="ECO:0000313" key="4">
    <source>
        <dbReference type="Proteomes" id="UP000663829"/>
    </source>
</evidence>
<organism evidence="2 4">
    <name type="scientific">Didymodactylos carnosus</name>
    <dbReference type="NCBI Taxonomy" id="1234261"/>
    <lineage>
        <taxon>Eukaryota</taxon>
        <taxon>Metazoa</taxon>
        <taxon>Spiralia</taxon>
        <taxon>Gnathifera</taxon>
        <taxon>Rotifera</taxon>
        <taxon>Eurotatoria</taxon>
        <taxon>Bdelloidea</taxon>
        <taxon>Philodinida</taxon>
        <taxon>Philodinidae</taxon>
        <taxon>Didymodactylos</taxon>
    </lineage>
</organism>
<keyword evidence="4" id="KW-1185">Reference proteome</keyword>
<evidence type="ECO:0000313" key="3">
    <source>
        <dbReference type="EMBL" id="CAF3892978.1"/>
    </source>
</evidence>
<keyword evidence="1" id="KW-1133">Transmembrane helix</keyword>
<comment type="caution">
    <text evidence="2">The sequence shown here is derived from an EMBL/GenBank/DDBJ whole genome shotgun (WGS) entry which is preliminary data.</text>
</comment>
<dbReference type="OrthoDB" id="306876at2759"/>
<feature type="transmembrane region" description="Helical" evidence="1">
    <location>
        <begin position="7"/>
        <end position="27"/>
    </location>
</feature>
<accession>A0A814R5N2</accession>
<evidence type="ECO:0000313" key="2">
    <source>
        <dbReference type="EMBL" id="CAF1129294.1"/>
    </source>
</evidence>
<dbReference type="Proteomes" id="UP000681722">
    <property type="component" value="Unassembled WGS sequence"/>
</dbReference>
<proteinExistence type="predicted"/>
<sequence>MKREHASVYTIATSGDIVFAIILQNLFTTKKSNFFALLGSALVISSVILIGGHKLFQDKCQKKKLKATANDIDEDSTLSV</sequence>
<evidence type="ECO:0008006" key="5">
    <source>
        <dbReference type="Google" id="ProtNLM"/>
    </source>
</evidence>
<dbReference type="EMBL" id="CAJOBC010006267">
    <property type="protein sequence ID" value="CAF3892978.1"/>
    <property type="molecule type" value="Genomic_DNA"/>
</dbReference>
<keyword evidence="1" id="KW-0812">Transmembrane</keyword>
<evidence type="ECO:0000256" key="1">
    <source>
        <dbReference type="SAM" id="Phobius"/>
    </source>
</evidence>
<keyword evidence="1" id="KW-0472">Membrane</keyword>
<reference evidence="2" key="1">
    <citation type="submission" date="2021-02" db="EMBL/GenBank/DDBJ databases">
        <authorList>
            <person name="Nowell W R."/>
        </authorList>
    </citation>
    <scope>NUCLEOTIDE SEQUENCE</scope>
</reference>
<dbReference type="AlphaFoldDB" id="A0A814R5N2"/>
<dbReference type="Proteomes" id="UP000663829">
    <property type="component" value="Unassembled WGS sequence"/>
</dbReference>